<dbReference type="Proteomes" id="UP000268051">
    <property type="component" value="Unassembled WGS sequence"/>
</dbReference>
<dbReference type="AlphaFoldDB" id="A0A3N2S434"/>
<accession>A0A3N2S434</accession>
<protein>
    <recommendedName>
        <fullName evidence="4">Type 1 fimbrial protein</fullName>
    </recommendedName>
</protein>
<keyword evidence="1" id="KW-0732">Signal</keyword>
<dbReference type="EMBL" id="RHFN01000009">
    <property type="protein sequence ID" value="ROU14426.1"/>
    <property type="molecule type" value="Genomic_DNA"/>
</dbReference>
<gene>
    <name evidence="2" type="ORF">EB837_11070</name>
</gene>
<evidence type="ECO:0000313" key="3">
    <source>
        <dbReference type="Proteomes" id="UP000268051"/>
    </source>
</evidence>
<name>A0A3N2S434_9ENTR</name>
<sequence length="107" mass="12158">MRGVTMKTFRHYFTLPLSLLFLSSTQLFAASDGIIHFRGQIVETPCDYQSTSQRIDVSCYENGKYKVQSTNVSDLLQGRKLTNTKATASMRWVDPEKKLAILTVAYE</sequence>
<evidence type="ECO:0000256" key="1">
    <source>
        <dbReference type="SAM" id="SignalP"/>
    </source>
</evidence>
<evidence type="ECO:0008006" key="4">
    <source>
        <dbReference type="Google" id="ProtNLM"/>
    </source>
</evidence>
<feature type="chain" id="PRO_5018036843" description="Type 1 fimbrial protein" evidence="1">
    <location>
        <begin position="30"/>
        <end position="107"/>
    </location>
</feature>
<reference evidence="2 3" key="1">
    <citation type="submission" date="2018-10" db="EMBL/GenBank/DDBJ databases">
        <title>Horizontal transference of carbapenem resistance between Klebsiella pneumoniae and Kluyvera ascorbata during abdominal infection: a case report.</title>
        <authorList>
            <person name="Raro O.H.F."/>
            <person name="Lima-Morales D."/>
            <person name="Barth A.L."/>
            <person name="Paim T.G.S."/>
            <person name="Mott M.P."/>
            <person name="Riche C.V.W."/>
            <person name="Teixeira U.F."/>
            <person name="Waechter F."/>
            <person name="Dias C.A.G."/>
        </authorList>
    </citation>
    <scope>NUCLEOTIDE SEQUENCE [LARGE SCALE GENOMIC DNA]</scope>
    <source>
        <strain evidence="2 3">OT2</strain>
    </source>
</reference>
<proteinExistence type="predicted"/>
<feature type="signal peptide" evidence="1">
    <location>
        <begin position="1"/>
        <end position="29"/>
    </location>
</feature>
<evidence type="ECO:0000313" key="2">
    <source>
        <dbReference type="EMBL" id="ROU14426.1"/>
    </source>
</evidence>
<organism evidence="2 3">
    <name type="scientific">Kluyvera ascorbata</name>
    <dbReference type="NCBI Taxonomy" id="51288"/>
    <lineage>
        <taxon>Bacteria</taxon>
        <taxon>Pseudomonadati</taxon>
        <taxon>Pseudomonadota</taxon>
        <taxon>Gammaproteobacteria</taxon>
        <taxon>Enterobacterales</taxon>
        <taxon>Enterobacteriaceae</taxon>
        <taxon>Kluyvera</taxon>
    </lineage>
</organism>
<comment type="caution">
    <text evidence="2">The sequence shown here is derived from an EMBL/GenBank/DDBJ whole genome shotgun (WGS) entry which is preliminary data.</text>
</comment>